<dbReference type="SUPFAM" id="SSF63380">
    <property type="entry name" value="Riboflavin synthase domain-like"/>
    <property type="match status" value="1"/>
</dbReference>
<evidence type="ECO:0000256" key="1">
    <source>
        <dbReference type="ARBA" id="ARBA00035644"/>
    </source>
</evidence>
<dbReference type="InterPro" id="IPR013113">
    <property type="entry name" value="SIP_FAD-bd"/>
</dbReference>
<dbReference type="InterPro" id="IPR017927">
    <property type="entry name" value="FAD-bd_FR_type"/>
</dbReference>
<dbReference type="Pfam" id="PF08021">
    <property type="entry name" value="FAD_binding_9"/>
    <property type="match status" value="1"/>
</dbReference>
<evidence type="ECO:0000259" key="2">
    <source>
        <dbReference type="PROSITE" id="PS51384"/>
    </source>
</evidence>
<reference evidence="3 4" key="1">
    <citation type="submission" date="2020-01" db="EMBL/GenBank/DDBJ databases">
        <title>Genomes of bacteria type strains.</title>
        <authorList>
            <person name="Chen J."/>
            <person name="Zhu S."/>
            <person name="Chen J."/>
        </authorList>
    </citation>
    <scope>NUCLEOTIDE SEQUENCE [LARGE SCALE GENOMIC DNA]</scope>
    <source>
        <strain evidence="3 4">KCTC 52919</strain>
    </source>
</reference>
<comment type="similarity">
    <text evidence="1">Belongs to the SIP oxidoreductase family.</text>
</comment>
<dbReference type="CDD" id="cd06193">
    <property type="entry name" value="siderophore_interacting"/>
    <property type="match status" value="1"/>
</dbReference>
<name>A0A6L9MIC5_9HYPH</name>
<proteinExistence type="inferred from homology"/>
<dbReference type="AlphaFoldDB" id="A0A6L9MIC5"/>
<evidence type="ECO:0000313" key="4">
    <source>
        <dbReference type="Proteomes" id="UP000476332"/>
    </source>
</evidence>
<dbReference type="InterPro" id="IPR039261">
    <property type="entry name" value="FNR_nucleotide-bd"/>
</dbReference>
<evidence type="ECO:0000313" key="3">
    <source>
        <dbReference type="EMBL" id="NDV87613.1"/>
    </source>
</evidence>
<protein>
    <submittedName>
        <fullName evidence="3">SIP domain-containing protein</fullName>
    </submittedName>
</protein>
<dbReference type="PROSITE" id="PS51384">
    <property type="entry name" value="FAD_FR"/>
    <property type="match status" value="1"/>
</dbReference>
<dbReference type="Gene3D" id="2.40.30.10">
    <property type="entry name" value="Translation factors"/>
    <property type="match status" value="1"/>
</dbReference>
<comment type="caution">
    <text evidence="3">The sequence shown here is derived from an EMBL/GenBank/DDBJ whole genome shotgun (WGS) entry which is preliminary data.</text>
</comment>
<organism evidence="3 4">
    <name type="scientific">Aurantimonas aggregata</name>
    <dbReference type="NCBI Taxonomy" id="2047720"/>
    <lineage>
        <taxon>Bacteria</taxon>
        <taxon>Pseudomonadati</taxon>
        <taxon>Pseudomonadota</taxon>
        <taxon>Alphaproteobacteria</taxon>
        <taxon>Hyphomicrobiales</taxon>
        <taxon>Aurantimonadaceae</taxon>
        <taxon>Aurantimonas</taxon>
    </lineage>
</organism>
<dbReference type="RefSeq" id="WP_163044361.1">
    <property type="nucleotide sequence ID" value="NZ_JAAAMJ010000009.1"/>
</dbReference>
<feature type="domain" description="FAD-binding FR-type" evidence="2">
    <location>
        <begin position="116"/>
        <end position="239"/>
    </location>
</feature>
<dbReference type="InterPro" id="IPR039374">
    <property type="entry name" value="SIP_fam"/>
</dbReference>
<keyword evidence="4" id="KW-1185">Reference proteome</keyword>
<gene>
    <name evidence="3" type="ORF">GTW51_12975</name>
</gene>
<dbReference type="PANTHER" id="PTHR30157:SF0">
    <property type="entry name" value="NADPH-DEPENDENT FERRIC-CHELATE REDUCTASE"/>
    <property type="match status" value="1"/>
</dbReference>
<dbReference type="EMBL" id="JAAAMJ010000009">
    <property type="protein sequence ID" value="NDV87613.1"/>
    <property type="molecule type" value="Genomic_DNA"/>
</dbReference>
<dbReference type="Proteomes" id="UP000476332">
    <property type="component" value="Unassembled WGS sequence"/>
</dbReference>
<dbReference type="PANTHER" id="PTHR30157">
    <property type="entry name" value="FERRIC REDUCTASE, NADPH-DEPENDENT"/>
    <property type="match status" value="1"/>
</dbReference>
<dbReference type="InterPro" id="IPR017938">
    <property type="entry name" value="Riboflavin_synthase-like_b-brl"/>
</dbReference>
<accession>A0A6L9MIC5</accession>
<dbReference type="Gene3D" id="3.40.50.80">
    <property type="entry name" value="Nucleotide-binding domain of ferredoxin-NADP reductase (FNR) module"/>
    <property type="match status" value="1"/>
</dbReference>
<dbReference type="Pfam" id="PF04954">
    <property type="entry name" value="SIP"/>
    <property type="match status" value="1"/>
</dbReference>
<dbReference type="InterPro" id="IPR007037">
    <property type="entry name" value="SIP_rossman_dom"/>
</dbReference>
<sequence length="373" mass="40189">MVALAGADSEATQARFVAFLSMTMDEAAKFVDSVAAQLPDEVSRPVEPGAELRMAYYGGVARLAYRESLVTATATADDLGALASLKHLVAYNIRAFLGDSADIIWQGDGCETGELPQFREMRVVSAVDLTPRIRRVRLTGSDLARFEAGGLHVRLLFPPAGRLPVWPCADRSGIPAWPEGEDRLTARTYTIRRIDVAAATVDIDVVMHEGSCPGSDWARTAEPGSIVGMMGPGGGELVPAERYLLAGDETALPAIARMLESLPAQARGTAMIEVQDEGEIQALAHPAGFEIVWLDRGGRAAGMTDLLRAAVTALHWPADPGCFVYVAGEFAAFKAIREHCRKTWRLKRSAHLVSAYWRRGRRDDDAAGSEDAG</sequence>
<dbReference type="GO" id="GO:0016491">
    <property type="term" value="F:oxidoreductase activity"/>
    <property type="evidence" value="ECO:0007669"/>
    <property type="project" value="InterPro"/>
</dbReference>